<proteinExistence type="predicted"/>
<gene>
    <name evidence="1" type="ORF">BZG36_02164</name>
</gene>
<keyword evidence="2" id="KW-1185">Reference proteome</keyword>
<comment type="caution">
    <text evidence="1">The sequence shown here is derived from an EMBL/GenBank/DDBJ whole genome shotgun (WGS) entry which is preliminary data.</text>
</comment>
<name>A0A261Y0P9_9FUNG</name>
<accession>A0A261Y0P9</accession>
<dbReference type="EMBL" id="MVBO01000050">
    <property type="protein sequence ID" value="OZJ04182.1"/>
    <property type="molecule type" value="Genomic_DNA"/>
</dbReference>
<evidence type="ECO:0000313" key="2">
    <source>
        <dbReference type="Proteomes" id="UP000242875"/>
    </source>
</evidence>
<protein>
    <submittedName>
        <fullName evidence="1">Uncharacterized protein</fullName>
    </submittedName>
</protein>
<reference evidence="1 2" key="1">
    <citation type="journal article" date="2017" name="Mycologia">
        <title>Bifiguratus adelaidae, gen. et sp. nov., a new member of Mucoromycotina in endophytic and soil-dwelling habitats.</title>
        <authorList>
            <person name="Torres-Cruz T.J."/>
            <person name="Billingsley Tobias T.L."/>
            <person name="Almatruk M."/>
            <person name="Hesse C."/>
            <person name="Kuske C.R."/>
            <person name="Desiro A."/>
            <person name="Benucci G.M."/>
            <person name="Bonito G."/>
            <person name="Stajich J.E."/>
            <person name="Dunlap C."/>
            <person name="Arnold A.E."/>
            <person name="Porras-Alfaro A."/>
        </authorList>
    </citation>
    <scope>NUCLEOTIDE SEQUENCE [LARGE SCALE GENOMIC DNA]</scope>
    <source>
        <strain evidence="1 2">AZ0501</strain>
    </source>
</reference>
<evidence type="ECO:0000313" key="1">
    <source>
        <dbReference type="EMBL" id="OZJ04182.1"/>
    </source>
</evidence>
<dbReference type="AlphaFoldDB" id="A0A261Y0P9"/>
<dbReference type="Proteomes" id="UP000242875">
    <property type="component" value="Unassembled WGS sequence"/>
</dbReference>
<sequence>MTFGTSLRLGEDSNKEYLTLQSNQTAWSLSSRRSYRKPLPDFTLDSMPSVDSKDSIYAFGRAPTLPRNSIVEDSIAETLAASVVSSILSDRHWDRNVQIAPLRAPTAAASAPPPHKLREQYRRFLLYLEPAPESAFYYSVERFHEICFEKFGPNNIQQYPPHIALAGPMVIEKATLAKTATDPLIKSKWHLVDELVSFLDEKAQQILPPAVNDTQQLFTPLKSPKVKGLYVSYKPAPSLCFLTRVDDRLALLTQDLRNRFQNEFLVDVKRMDRLDLAYNDQNPISPDELIAMQRLADTVINTSEAAQNRLCWDLVLYEVMVESNVIGVKHQFKRVRQWRLVDPEKHAALQNALTSAATSPSKARTLSRKFSQIAGSLQRNASTKGHNIKRERW</sequence>
<organism evidence="1 2">
    <name type="scientific">Bifiguratus adelaidae</name>
    <dbReference type="NCBI Taxonomy" id="1938954"/>
    <lineage>
        <taxon>Eukaryota</taxon>
        <taxon>Fungi</taxon>
        <taxon>Fungi incertae sedis</taxon>
        <taxon>Mucoromycota</taxon>
        <taxon>Mucoromycotina</taxon>
        <taxon>Endogonomycetes</taxon>
        <taxon>Endogonales</taxon>
        <taxon>Endogonales incertae sedis</taxon>
        <taxon>Bifiguratus</taxon>
    </lineage>
</organism>
<dbReference type="OrthoDB" id="2284077at2759"/>